<dbReference type="SMART" id="SM00701">
    <property type="entry name" value="PGRP"/>
    <property type="match status" value="1"/>
</dbReference>
<keyword evidence="7" id="KW-1185">Reference proteome</keyword>
<dbReference type="SMART" id="SM00644">
    <property type="entry name" value="Ami_2"/>
    <property type="match status" value="1"/>
</dbReference>
<sequence length="268" mass="30985">MNITDIRSRAPRHRTKRIIRRPLSAIRKIVIHHGATRRGLGGTNYEAYLRYHVYTNNWSCGGYTYGVEPNGEIKWGYDWTIQTPHVGNANRHSLGIVLPGDFRHEKPTDIQWRRALELVSDIKNKLPNRVRVVGHHEVSGYEWKECPAFSMNRFRIDLKKLGKGAKYMWPTSPTLRKCYETQLERAIKRGIIDQQWLQRYKKGTLDQSDAIALNMLIFSAEPSRQVYDVHAKAWNKAMKKGVLNGEKPNHPLTRSEFATAANRLGLLD</sequence>
<dbReference type="Gene3D" id="3.40.80.10">
    <property type="entry name" value="Peptidoglycan recognition protein-like"/>
    <property type="match status" value="1"/>
</dbReference>
<evidence type="ECO:0000313" key="6">
    <source>
        <dbReference type="EMBL" id="MFC5629337.1"/>
    </source>
</evidence>
<dbReference type="Pfam" id="PF01510">
    <property type="entry name" value="Amidase_2"/>
    <property type="match status" value="1"/>
</dbReference>
<gene>
    <name evidence="6" type="ORF">ACFPTR_10775</name>
</gene>
<accession>A0ABW0U766</accession>
<comment type="similarity">
    <text evidence="1">Belongs to the N-acetylmuramoyl-L-alanine amidase 2 family.</text>
</comment>
<dbReference type="InterPro" id="IPR002502">
    <property type="entry name" value="Amidase_domain"/>
</dbReference>
<evidence type="ECO:0000313" key="7">
    <source>
        <dbReference type="Proteomes" id="UP001596143"/>
    </source>
</evidence>
<dbReference type="EMBL" id="JBHSPF010000059">
    <property type="protein sequence ID" value="MFC5629337.1"/>
    <property type="molecule type" value="Genomic_DNA"/>
</dbReference>
<dbReference type="CDD" id="cd06583">
    <property type="entry name" value="PGRP"/>
    <property type="match status" value="1"/>
</dbReference>
<dbReference type="InterPro" id="IPR006619">
    <property type="entry name" value="PGRP_domain_met/bac"/>
</dbReference>
<evidence type="ECO:0000256" key="1">
    <source>
        <dbReference type="ARBA" id="ARBA00007553"/>
    </source>
</evidence>
<evidence type="ECO:0000259" key="4">
    <source>
        <dbReference type="SMART" id="SM00644"/>
    </source>
</evidence>
<dbReference type="PANTHER" id="PTHR11022">
    <property type="entry name" value="PEPTIDOGLYCAN RECOGNITION PROTEIN"/>
    <property type="match status" value="1"/>
</dbReference>
<evidence type="ECO:0000259" key="5">
    <source>
        <dbReference type="SMART" id="SM00701"/>
    </source>
</evidence>
<dbReference type="InterPro" id="IPR015510">
    <property type="entry name" value="PGRP"/>
</dbReference>
<evidence type="ECO:0000256" key="2">
    <source>
        <dbReference type="ARBA" id="ARBA00030881"/>
    </source>
</evidence>
<dbReference type="RefSeq" id="WP_270897049.1">
    <property type="nucleotide sequence ID" value="NZ_JBHSPF010000059.1"/>
</dbReference>
<proteinExistence type="inferred from homology"/>
<dbReference type="Proteomes" id="UP001596143">
    <property type="component" value="Unassembled WGS sequence"/>
</dbReference>
<dbReference type="InterPro" id="IPR036505">
    <property type="entry name" value="Amidase/PGRP_sf"/>
</dbReference>
<feature type="domain" description="Peptidoglycan recognition protein family" evidence="5">
    <location>
        <begin position="4"/>
        <end position="139"/>
    </location>
</feature>
<reference evidence="7" key="1">
    <citation type="journal article" date="2019" name="Int. J. Syst. Evol. Microbiol.">
        <title>The Global Catalogue of Microorganisms (GCM) 10K type strain sequencing project: providing services to taxonomists for standard genome sequencing and annotation.</title>
        <authorList>
            <consortium name="The Broad Institute Genomics Platform"/>
            <consortium name="The Broad Institute Genome Sequencing Center for Infectious Disease"/>
            <person name="Wu L."/>
            <person name="Ma J."/>
        </authorList>
    </citation>
    <scope>NUCLEOTIDE SEQUENCE [LARGE SCALE GENOMIC DNA]</scope>
    <source>
        <strain evidence="7">CGMCC 1.15790</strain>
    </source>
</reference>
<dbReference type="SUPFAM" id="SSF55846">
    <property type="entry name" value="N-acetylmuramoyl-L-alanine amidase-like"/>
    <property type="match status" value="1"/>
</dbReference>
<evidence type="ECO:0000256" key="3">
    <source>
        <dbReference type="ARBA" id="ARBA00032390"/>
    </source>
</evidence>
<organism evidence="6 7">
    <name type="scientific">Aliibacillus thermotolerans</name>
    <dbReference type="NCBI Taxonomy" id="1834418"/>
    <lineage>
        <taxon>Bacteria</taxon>
        <taxon>Bacillati</taxon>
        <taxon>Bacillota</taxon>
        <taxon>Bacilli</taxon>
        <taxon>Bacillales</taxon>
        <taxon>Bacillaceae</taxon>
        <taxon>Aliibacillus</taxon>
    </lineage>
</organism>
<name>A0ABW0U766_9BACI</name>
<feature type="domain" description="N-acetylmuramoyl-L-alanine amidase" evidence="4">
    <location>
        <begin position="15"/>
        <end position="148"/>
    </location>
</feature>
<protein>
    <recommendedName>
        <fullName evidence="3">Autolysin</fullName>
    </recommendedName>
    <alternativeName>
        <fullName evidence="2">Cell wall hydrolase</fullName>
    </alternativeName>
</protein>
<comment type="caution">
    <text evidence="6">The sequence shown here is derived from an EMBL/GenBank/DDBJ whole genome shotgun (WGS) entry which is preliminary data.</text>
</comment>
<dbReference type="PANTHER" id="PTHR11022:SF41">
    <property type="entry name" value="PEPTIDOGLYCAN-RECOGNITION PROTEIN LC-RELATED"/>
    <property type="match status" value="1"/>
</dbReference>